<dbReference type="SUPFAM" id="SSF52540">
    <property type="entry name" value="P-loop containing nucleoside triphosphate hydrolases"/>
    <property type="match status" value="2"/>
</dbReference>
<dbReference type="EMBL" id="CP053923">
    <property type="protein sequence ID" value="QNT70977.1"/>
    <property type="molecule type" value="Genomic_DNA"/>
</dbReference>
<feature type="domain" description="ABC transporter" evidence="6">
    <location>
        <begin position="309"/>
        <end position="524"/>
    </location>
</feature>
<dbReference type="PROSITE" id="PS50893">
    <property type="entry name" value="ABC_TRANSPORTER_2"/>
    <property type="match status" value="2"/>
</dbReference>
<organism evidence="7 8">
    <name type="scientific">Defluviicoccus vanus</name>
    <dbReference type="NCBI Taxonomy" id="111831"/>
    <lineage>
        <taxon>Bacteria</taxon>
        <taxon>Pseudomonadati</taxon>
        <taxon>Pseudomonadota</taxon>
        <taxon>Alphaproteobacteria</taxon>
        <taxon>Rhodospirillales</taxon>
        <taxon>Rhodospirillaceae</taxon>
        <taxon>Defluviicoccus</taxon>
    </lineage>
</organism>
<keyword evidence="3 7" id="KW-0067">ATP-binding</keyword>
<evidence type="ECO:0000259" key="6">
    <source>
        <dbReference type="PROSITE" id="PS50893"/>
    </source>
</evidence>
<dbReference type="PANTHER" id="PTHR19211:SF14">
    <property type="entry name" value="ATP-BINDING CASSETTE SUB-FAMILY F MEMBER 1"/>
    <property type="match status" value="1"/>
</dbReference>
<feature type="region of interest" description="Disordered" evidence="5">
    <location>
        <begin position="519"/>
        <end position="547"/>
    </location>
</feature>
<dbReference type="InterPro" id="IPR003439">
    <property type="entry name" value="ABC_transporter-like_ATP-bd"/>
</dbReference>
<evidence type="ECO:0000313" key="8">
    <source>
        <dbReference type="Proteomes" id="UP000516369"/>
    </source>
</evidence>
<dbReference type="InterPro" id="IPR017871">
    <property type="entry name" value="ABC_transporter-like_CS"/>
</dbReference>
<proteinExistence type="predicted"/>
<keyword evidence="4" id="KW-0175">Coiled coil</keyword>
<keyword evidence="2" id="KW-0547">Nucleotide-binding</keyword>
<dbReference type="SMART" id="SM00382">
    <property type="entry name" value="AAA"/>
    <property type="match status" value="2"/>
</dbReference>
<dbReference type="Pfam" id="PF12848">
    <property type="entry name" value="ABC_tran_Xtn"/>
    <property type="match status" value="1"/>
</dbReference>
<dbReference type="PROSITE" id="PS00211">
    <property type="entry name" value="ABC_TRANSPORTER_1"/>
    <property type="match status" value="2"/>
</dbReference>
<keyword evidence="1" id="KW-0677">Repeat</keyword>
<dbReference type="FunFam" id="3.40.50.300:FF:000011">
    <property type="entry name" value="Putative ABC transporter ATP-binding component"/>
    <property type="match status" value="1"/>
</dbReference>
<feature type="coiled-coil region" evidence="4">
    <location>
        <begin position="551"/>
        <end position="612"/>
    </location>
</feature>
<evidence type="ECO:0000256" key="1">
    <source>
        <dbReference type="ARBA" id="ARBA00022737"/>
    </source>
</evidence>
<gene>
    <name evidence="7" type="ORF">HQ394_18770</name>
</gene>
<feature type="domain" description="ABC transporter" evidence="6">
    <location>
        <begin position="2"/>
        <end position="243"/>
    </location>
</feature>
<feature type="compositionally biased region" description="Basic and acidic residues" evidence="5">
    <location>
        <begin position="534"/>
        <end position="547"/>
    </location>
</feature>
<evidence type="ECO:0000256" key="5">
    <source>
        <dbReference type="SAM" id="MobiDB-lite"/>
    </source>
</evidence>
<dbReference type="Proteomes" id="UP000516369">
    <property type="component" value="Chromosome"/>
</dbReference>
<dbReference type="GO" id="GO:0016887">
    <property type="term" value="F:ATP hydrolysis activity"/>
    <property type="evidence" value="ECO:0007669"/>
    <property type="project" value="InterPro"/>
</dbReference>
<dbReference type="InterPro" id="IPR037118">
    <property type="entry name" value="Val-tRNA_synth_C_sf"/>
</dbReference>
<dbReference type="CDD" id="cd03221">
    <property type="entry name" value="ABCF_EF-3"/>
    <property type="match status" value="2"/>
</dbReference>
<dbReference type="InterPro" id="IPR032781">
    <property type="entry name" value="ABC_tran_Xtn"/>
</dbReference>
<dbReference type="InterPro" id="IPR003593">
    <property type="entry name" value="AAA+_ATPase"/>
</dbReference>
<evidence type="ECO:0000256" key="4">
    <source>
        <dbReference type="SAM" id="Coils"/>
    </source>
</evidence>
<dbReference type="InterPro" id="IPR050611">
    <property type="entry name" value="ABCF"/>
</dbReference>
<dbReference type="Gene3D" id="1.10.287.380">
    <property type="entry name" value="Valyl-tRNA synthetase, C-terminal domain"/>
    <property type="match status" value="1"/>
</dbReference>
<evidence type="ECO:0000256" key="2">
    <source>
        <dbReference type="ARBA" id="ARBA00022741"/>
    </source>
</evidence>
<protein>
    <submittedName>
        <fullName evidence="7">ABC-F family ATP-binding cassette domain-containing protein</fullName>
    </submittedName>
</protein>
<dbReference type="PANTHER" id="PTHR19211">
    <property type="entry name" value="ATP-BINDING TRANSPORT PROTEIN-RELATED"/>
    <property type="match status" value="1"/>
</dbReference>
<dbReference type="GO" id="GO:0005524">
    <property type="term" value="F:ATP binding"/>
    <property type="evidence" value="ECO:0007669"/>
    <property type="project" value="UniProtKB-KW"/>
</dbReference>
<reference evidence="7 8" key="1">
    <citation type="submission" date="2020-05" db="EMBL/GenBank/DDBJ databases">
        <title>Complete closed genome sequence of Defluviicoccus vanus.</title>
        <authorList>
            <person name="Bessarab I."/>
            <person name="Arumugam K."/>
            <person name="Maszenan A.M."/>
            <person name="Seviour R.J."/>
            <person name="Williams R.B."/>
        </authorList>
    </citation>
    <scope>NUCLEOTIDE SEQUENCE [LARGE SCALE GENOMIC DNA]</scope>
    <source>
        <strain evidence="7 8">Ben 114</strain>
    </source>
</reference>
<evidence type="ECO:0000256" key="3">
    <source>
        <dbReference type="ARBA" id="ARBA00022840"/>
    </source>
</evidence>
<evidence type="ECO:0000313" key="7">
    <source>
        <dbReference type="EMBL" id="QNT70977.1"/>
    </source>
</evidence>
<dbReference type="Gene3D" id="3.40.50.300">
    <property type="entry name" value="P-loop containing nucleotide triphosphate hydrolases"/>
    <property type="match status" value="2"/>
</dbReference>
<dbReference type="InterPro" id="IPR027417">
    <property type="entry name" value="P-loop_NTPase"/>
</dbReference>
<dbReference type="RefSeq" id="WP_190261437.1">
    <property type="nucleotide sequence ID" value="NZ_CP053923.1"/>
</dbReference>
<accession>A0A7H1N5J1</accession>
<dbReference type="Pfam" id="PF00005">
    <property type="entry name" value="ABC_tran"/>
    <property type="match status" value="2"/>
</dbReference>
<dbReference type="Pfam" id="PF16326">
    <property type="entry name" value="ABC_tran_CTD"/>
    <property type="match status" value="1"/>
</dbReference>
<sequence length="631" mass="70326">MLRIEKLTYRVGPRVLFDEAEATVNTGHRVGLIGRNGSGKTTLLRMIDGSLEAHEGRIHVPRRWRVGITSQEAPSGTQNLISTVLAADRELAELQAEAEIATDPHRIAEIHLRLQEKHAHSAEARAARLLAGLGFNEAAQQRACDEFSGGWRMRVALAGLLFTEPDLLLLDEPTNHLDLEAALWLEDYLRDYPGTVILVSHDRGLLNRAVDEILHLEGGKLTRYQGGYDRFEEVRRMQAEVNAKLRVRQETQRQHIRSFVERFRYTASKARQAQSRLKMLDRLQPIPELREEEPITFAFPDPEPLASPLYSAEAVSLGYDGRPVLRDLSFRLDADDRIGLLGANGNGKSTLLKLLAGRLAPLAGEIRKSSKLRIGYFAQHQAEELDLEANPVLALSRRRPRDVETQLRAHLGRFGFSQERAETKIANLSGGEKARLLFALMSAERPHILLLDEPTNHLDILSRQALVQALNGFAGTTVIVSHDPHVLALTADRLWLVDGGRSVPFDGDLDEYRTLCASGSGSATAKPAGNDRGTPSKKEARRLSAERRNALAPLRRQVLEAEAMVARLEAEKTNMRDALADPALYQGDGRRAADLRRQYAQLEKSIATAEETWFSRQQAFEEAEAELSQGD</sequence>
<dbReference type="AlphaFoldDB" id="A0A7H1N5J1"/>
<dbReference type="InterPro" id="IPR032524">
    <property type="entry name" value="ABC_tran_C"/>
</dbReference>
<dbReference type="KEGG" id="dvn:HQ394_18770"/>
<keyword evidence="8" id="KW-1185">Reference proteome</keyword>
<name>A0A7H1N5J1_9PROT</name>